<comment type="caution">
    <text evidence="3">The sequence shown here is derived from an EMBL/GenBank/DDBJ whole genome shotgun (WGS) entry which is preliminary data.</text>
</comment>
<dbReference type="RefSeq" id="WP_264881835.1">
    <property type="nucleotide sequence ID" value="NZ_JAPDOB010000001.1"/>
</dbReference>
<reference evidence="3 4" key="1">
    <citation type="submission" date="2022-10" db="EMBL/GenBank/DDBJ databases">
        <title>Sphingomonas sp.</title>
        <authorList>
            <person name="Jin C."/>
        </authorList>
    </citation>
    <scope>NUCLEOTIDE SEQUENCE [LARGE SCALE GENOMIC DNA]</scope>
    <source>
        <strain evidence="3 4">BN140010</strain>
    </source>
</reference>
<sequence length="255" mass="27646">MHWVLAFLLLLAGCRKAEPAVAAEVPEETGPCRTELFDGSRFTVCSAAELRLELHVAGRDGRAYRSFAALNHVLGQRAERVAFAVNAGMFDEGGLPIGLAVADGRELKGLNRRDGGGNFHLKPNGVFLVRDDGSAAVVPTEQFKPSKTVRLATQSGPMLLIGGKLHPRIEADGRSRFVRNAVGVDTHGVPLFVISEEAVSFGKLARLFRDRLGCRNALYLDGSVSSLWDPAGHRMDSFSALGPMIVALRDEEERR</sequence>
<dbReference type="Proteomes" id="UP001526246">
    <property type="component" value="Unassembled WGS sequence"/>
</dbReference>
<proteinExistence type="predicted"/>
<dbReference type="EMBL" id="JAPDOB010000001">
    <property type="protein sequence ID" value="MCW3797550.1"/>
    <property type="molecule type" value="Genomic_DNA"/>
</dbReference>
<name>A0ABT3JEP9_9SPHN</name>
<organism evidence="3 4">
    <name type="scientific">Sphingomonas arvum</name>
    <dbReference type="NCBI Taxonomy" id="2992113"/>
    <lineage>
        <taxon>Bacteria</taxon>
        <taxon>Pseudomonadati</taxon>
        <taxon>Pseudomonadota</taxon>
        <taxon>Alphaproteobacteria</taxon>
        <taxon>Sphingomonadales</taxon>
        <taxon>Sphingomonadaceae</taxon>
        <taxon>Sphingomonas</taxon>
    </lineage>
</organism>
<evidence type="ECO:0000313" key="3">
    <source>
        <dbReference type="EMBL" id="MCW3797550.1"/>
    </source>
</evidence>
<keyword evidence="4" id="KW-1185">Reference proteome</keyword>
<feature type="domain" description="Phosphodiester glycosidase" evidence="2">
    <location>
        <begin position="81"/>
        <end position="226"/>
    </location>
</feature>
<evidence type="ECO:0000256" key="1">
    <source>
        <dbReference type="SAM" id="SignalP"/>
    </source>
</evidence>
<dbReference type="InterPro" id="IPR018711">
    <property type="entry name" value="NAGPA"/>
</dbReference>
<keyword evidence="3" id="KW-0326">Glycosidase</keyword>
<accession>A0ABT3JEP9</accession>
<protein>
    <submittedName>
        <fullName evidence="3">Phosphodiester glycosidase family protein</fullName>
    </submittedName>
</protein>
<evidence type="ECO:0000313" key="4">
    <source>
        <dbReference type="Proteomes" id="UP001526246"/>
    </source>
</evidence>
<evidence type="ECO:0000259" key="2">
    <source>
        <dbReference type="Pfam" id="PF09992"/>
    </source>
</evidence>
<keyword evidence="1" id="KW-0732">Signal</keyword>
<gene>
    <name evidence="3" type="ORF">OMW55_07010</name>
</gene>
<feature type="chain" id="PRO_5045799797" evidence="1">
    <location>
        <begin position="23"/>
        <end position="255"/>
    </location>
</feature>
<dbReference type="Pfam" id="PF09992">
    <property type="entry name" value="NAGPA"/>
    <property type="match status" value="1"/>
</dbReference>
<keyword evidence="3" id="KW-0378">Hydrolase</keyword>
<dbReference type="GO" id="GO:0016798">
    <property type="term" value="F:hydrolase activity, acting on glycosyl bonds"/>
    <property type="evidence" value="ECO:0007669"/>
    <property type="project" value="UniProtKB-KW"/>
</dbReference>
<feature type="signal peptide" evidence="1">
    <location>
        <begin position="1"/>
        <end position="22"/>
    </location>
</feature>